<dbReference type="PROSITE" id="PS01358">
    <property type="entry name" value="ZF_RANBP2_1"/>
    <property type="match status" value="1"/>
</dbReference>
<dbReference type="PROSITE" id="PS50199">
    <property type="entry name" value="ZF_RANBP2_2"/>
    <property type="match status" value="1"/>
</dbReference>
<dbReference type="Gene3D" id="1.20.58.2190">
    <property type="match status" value="1"/>
</dbReference>
<keyword evidence="8" id="KW-1185">Reference proteome</keyword>
<dbReference type="Proteomes" id="UP001566132">
    <property type="component" value="Unassembled WGS sequence"/>
</dbReference>
<gene>
    <name evidence="7" type="ORF">ABEB36_007429</name>
</gene>
<evidence type="ECO:0000256" key="1">
    <source>
        <dbReference type="ARBA" id="ARBA00022723"/>
    </source>
</evidence>
<dbReference type="PANTHER" id="PTHR15326:SF2">
    <property type="entry name" value="PROTEIN TAMOZHENNIC"/>
    <property type="match status" value="1"/>
</dbReference>
<keyword evidence="3" id="KW-0862">Zinc</keyword>
<evidence type="ECO:0000256" key="4">
    <source>
        <dbReference type="PROSITE-ProRule" id="PRU00322"/>
    </source>
</evidence>
<dbReference type="Pfam" id="PF21388">
    <property type="entry name" value="SPATA2_PUB-like"/>
    <property type="match status" value="1"/>
</dbReference>
<dbReference type="SUPFAM" id="SSF90209">
    <property type="entry name" value="Ran binding protein zinc finger-like"/>
    <property type="match status" value="1"/>
</dbReference>
<keyword evidence="2 4" id="KW-0863">Zinc-finger</keyword>
<name>A0ABD1ETY2_HYPHA</name>
<evidence type="ECO:0000313" key="8">
    <source>
        <dbReference type="Proteomes" id="UP001566132"/>
    </source>
</evidence>
<feature type="compositionally biased region" description="Basic and acidic residues" evidence="5">
    <location>
        <begin position="455"/>
        <end position="467"/>
    </location>
</feature>
<dbReference type="Gene3D" id="2.30.30.380">
    <property type="entry name" value="Zn-finger domain of Sec23/24"/>
    <property type="match status" value="1"/>
</dbReference>
<evidence type="ECO:0000256" key="5">
    <source>
        <dbReference type="SAM" id="MobiDB-lite"/>
    </source>
</evidence>
<evidence type="ECO:0000256" key="2">
    <source>
        <dbReference type="ARBA" id="ARBA00022771"/>
    </source>
</evidence>
<dbReference type="InterPro" id="IPR001876">
    <property type="entry name" value="Znf_RanBP2"/>
</dbReference>
<proteinExistence type="predicted"/>
<feature type="compositionally biased region" description="Polar residues" evidence="5">
    <location>
        <begin position="473"/>
        <end position="485"/>
    </location>
</feature>
<dbReference type="InterPro" id="IPR048839">
    <property type="entry name" value="SPATA2_PUB-like"/>
</dbReference>
<sequence length="597" mass="68007">MVIMENYYTQEKCRELCLHIDQLHLSYLAMEESPEKLQYRSKLEDCIAEFLCLTQHRDIFIFPDTEQVFYSSAKYKKDFSGYKATMGWNAIQIYAANLLSQPWRKEYRQIKTYCGFYKHQVEANLVGAETIFEAMGYTRVESGVMVLDGPICPDKVSSISRDCLVAYVECQILKHIWEEVTQNSEINLSWLEILKYRASYPGNVEHCIRNIKLKCDPKHCQPQPVRNLRTTEPFENRYSSQTSVSNNCATVANTYSAGLNNFNHMTLPVGMIVPPVPYCISHPNSLEYAYGTCSAPLPFVKPPMLHSNGYFYGNMPVPPPVYQVPTGKLIELDNHNNGYDVVDDGSLRKRKTRLNSNGVLESDRRLIDEDLTRNELGSGHDEKSNVEEDWGYVYRNLEKQGYTKDMGERGDVLLGTDKRKHIKEQKKVKATNLDDAMYSLGFHERPLKVTEALEHIDKKPEKISQPKERKHSQGSSYENVTTSEKGVKNVSNPTIKVTSKEIAKDAKEYVVSEMPTNSVAVKTISPLVDKWECKSCTYLNYLAKEICEMCSKSRHTVKEPPMEVGGPECSKCTLVNPRAATECKACGNNLKNSPTYI</sequence>
<dbReference type="SMART" id="SM00547">
    <property type="entry name" value="ZnF_RBZ"/>
    <property type="match status" value="2"/>
</dbReference>
<evidence type="ECO:0000259" key="6">
    <source>
        <dbReference type="PROSITE" id="PS50199"/>
    </source>
</evidence>
<dbReference type="PANTHER" id="PTHR15326">
    <property type="entry name" value="SPERMATOGENESIS-ASSOCIATED PROTEIN 2/TAMOZHENNIC"/>
    <property type="match status" value="1"/>
</dbReference>
<protein>
    <recommendedName>
        <fullName evidence="6">RanBP2-type domain-containing protein</fullName>
    </recommendedName>
</protein>
<dbReference type="EMBL" id="JBDJPC010000005">
    <property type="protein sequence ID" value="KAL1502263.1"/>
    <property type="molecule type" value="Genomic_DNA"/>
</dbReference>
<feature type="domain" description="RanBP2-type" evidence="6">
    <location>
        <begin position="527"/>
        <end position="556"/>
    </location>
</feature>
<evidence type="ECO:0000256" key="3">
    <source>
        <dbReference type="ARBA" id="ARBA00022833"/>
    </source>
</evidence>
<organism evidence="7 8">
    <name type="scientific">Hypothenemus hampei</name>
    <name type="common">Coffee berry borer</name>
    <dbReference type="NCBI Taxonomy" id="57062"/>
    <lineage>
        <taxon>Eukaryota</taxon>
        <taxon>Metazoa</taxon>
        <taxon>Ecdysozoa</taxon>
        <taxon>Arthropoda</taxon>
        <taxon>Hexapoda</taxon>
        <taxon>Insecta</taxon>
        <taxon>Pterygota</taxon>
        <taxon>Neoptera</taxon>
        <taxon>Endopterygota</taxon>
        <taxon>Coleoptera</taxon>
        <taxon>Polyphaga</taxon>
        <taxon>Cucujiformia</taxon>
        <taxon>Curculionidae</taxon>
        <taxon>Scolytinae</taxon>
        <taxon>Hypothenemus</taxon>
    </lineage>
</organism>
<dbReference type="InterPro" id="IPR036339">
    <property type="entry name" value="PUB-like_dom_sf"/>
</dbReference>
<keyword evidence="1" id="KW-0479">Metal-binding</keyword>
<dbReference type="SUPFAM" id="SSF143503">
    <property type="entry name" value="PUG domain-like"/>
    <property type="match status" value="1"/>
</dbReference>
<evidence type="ECO:0000313" key="7">
    <source>
        <dbReference type="EMBL" id="KAL1502263.1"/>
    </source>
</evidence>
<reference evidence="7 8" key="1">
    <citation type="submission" date="2024-05" db="EMBL/GenBank/DDBJ databases">
        <title>Genetic variation in Jamaican populations of the coffee berry borer (Hypothenemus hampei).</title>
        <authorList>
            <person name="Errbii M."/>
            <person name="Myrie A."/>
        </authorList>
    </citation>
    <scope>NUCLEOTIDE SEQUENCE [LARGE SCALE GENOMIC DNA]</scope>
    <source>
        <strain evidence="7">JA-Hopewell-2020-01-JO</strain>
        <tissue evidence="7">Whole body</tissue>
    </source>
</reference>
<dbReference type="Pfam" id="PF00641">
    <property type="entry name" value="Zn_ribbon_RanBP"/>
    <property type="match status" value="1"/>
</dbReference>
<feature type="region of interest" description="Disordered" evidence="5">
    <location>
        <begin position="455"/>
        <end position="485"/>
    </location>
</feature>
<comment type="caution">
    <text evidence="7">The sequence shown here is derived from an EMBL/GenBank/DDBJ whole genome shotgun (WGS) entry which is preliminary data.</text>
</comment>
<dbReference type="InterPro" id="IPR036443">
    <property type="entry name" value="Znf_RanBP2_sf"/>
</dbReference>
<dbReference type="GO" id="GO:0008270">
    <property type="term" value="F:zinc ion binding"/>
    <property type="evidence" value="ECO:0007669"/>
    <property type="project" value="UniProtKB-KW"/>
</dbReference>
<dbReference type="AlphaFoldDB" id="A0ABD1ETY2"/>
<accession>A0ABD1ETY2</accession>